<reference evidence="2 3" key="1">
    <citation type="journal article" date="2022" name="bioRxiv">
        <title>Genomics of Preaxostyla Flagellates Illuminates Evolutionary Transitions and the Path Towards Mitochondrial Loss.</title>
        <authorList>
            <person name="Novak L.V.F."/>
            <person name="Treitli S.C."/>
            <person name="Pyrih J."/>
            <person name="Halakuc P."/>
            <person name="Pipaliya S.V."/>
            <person name="Vacek V."/>
            <person name="Brzon O."/>
            <person name="Soukal P."/>
            <person name="Eme L."/>
            <person name="Dacks J.B."/>
            <person name="Karnkowska A."/>
            <person name="Elias M."/>
            <person name="Hampl V."/>
        </authorList>
    </citation>
    <scope>NUCLEOTIDE SEQUENCE [LARGE SCALE GENOMIC DNA]</scope>
    <source>
        <strain evidence="2">NAU3</strain>
        <tissue evidence="2">Gut</tissue>
    </source>
</reference>
<organism evidence="2 3">
    <name type="scientific">Blattamonas nauphoetae</name>
    <dbReference type="NCBI Taxonomy" id="2049346"/>
    <lineage>
        <taxon>Eukaryota</taxon>
        <taxon>Metamonada</taxon>
        <taxon>Preaxostyla</taxon>
        <taxon>Oxymonadida</taxon>
        <taxon>Blattamonas</taxon>
    </lineage>
</organism>
<protein>
    <submittedName>
        <fullName evidence="2">Uncharacterized protein</fullName>
    </submittedName>
</protein>
<sequence>MSLNQQHSSTKPNHAKLCGLGSLIWNGIDKSGQSALWHTSTQHPAKKLNLARRIFGSSEKSTTPAASPTERGTPLQNPANVRSSDRCGRHYPLSNCEPTPPAVQRNLIITISSSTLSHQQPLVQRLHVEGQANLEKVLMNMSPDLFTSRGLLLYCEGEFNAWKNGLEHLLQPSFDAFGLLSLVHNNDILFGEWLCHLQGGIFEVLLKWTTQRFDSFKVIRFEQMQNKAQQSKSLENRKKKIVSCVCISSPTIRSSSVESSSKRLSKEGISTTELVLVDDCFLEGVEFVSLPTNHRVTVRPKRLD</sequence>
<gene>
    <name evidence="2" type="ORF">BLNAU_12826</name>
</gene>
<evidence type="ECO:0000313" key="3">
    <source>
        <dbReference type="Proteomes" id="UP001281761"/>
    </source>
</evidence>
<evidence type="ECO:0000313" key="2">
    <source>
        <dbReference type="EMBL" id="KAK2952267.1"/>
    </source>
</evidence>
<keyword evidence="3" id="KW-1185">Reference proteome</keyword>
<name>A0ABQ9XIL9_9EUKA</name>
<proteinExistence type="predicted"/>
<dbReference type="EMBL" id="JARBJD010000106">
    <property type="protein sequence ID" value="KAK2952267.1"/>
    <property type="molecule type" value="Genomic_DNA"/>
</dbReference>
<evidence type="ECO:0000256" key="1">
    <source>
        <dbReference type="SAM" id="MobiDB-lite"/>
    </source>
</evidence>
<accession>A0ABQ9XIL9</accession>
<feature type="region of interest" description="Disordered" evidence="1">
    <location>
        <begin position="57"/>
        <end position="98"/>
    </location>
</feature>
<comment type="caution">
    <text evidence="2">The sequence shown here is derived from an EMBL/GenBank/DDBJ whole genome shotgun (WGS) entry which is preliminary data.</text>
</comment>
<dbReference type="Proteomes" id="UP001281761">
    <property type="component" value="Unassembled WGS sequence"/>
</dbReference>